<accession>A0A340X5X8</accession>
<proteinExistence type="predicted"/>
<dbReference type="KEGG" id="lve:103087177"/>
<dbReference type="AlphaFoldDB" id="A0A340X5X8"/>
<name>A0A340X5X8_LIPVE</name>
<dbReference type="RefSeq" id="XP_007454709.1">
    <property type="nucleotide sequence ID" value="XM_007454647.1"/>
</dbReference>
<feature type="compositionally biased region" description="Pro residues" evidence="1">
    <location>
        <begin position="89"/>
        <end position="98"/>
    </location>
</feature>
<gene>
    <name evidence="3" type="primary">LOC103087177</name>
</gene>
<sequence length="267" mass="28663">MTKHRKVTVQIRRDFCHQRGSMTKVLASLDASIPNHVAESPQLELWQVLDDPVLTRGRTLTPRLSLSLDRQGESMDNTSGPQAQGFPTQSPPVLPPPTREPEPPNCHERPPPHPTPPPGGSSPNAYRTRARESSPSRWPRGWPLNRKMGAGNARSPQGIPSMSGPHARGLALPYGGHRTVPQQGAHHRSEDVESRGTTGRPSRTQALGASRRPPAAPVQVFLPKVPETMALAGTWRTSGLCGGTMARAARPGLPLPPSLGVPGPAEP</sequence>
<evidence type="ECO:0000313" key="2">
    <source>
        <dbReference type="Proteomes" id="UP000265300"/>
    </source>
</evidence>
<dbReference type="InParanoid" id="A0A340X5X8"/>
<feature type="region of interest" description="Disordered" evidence="1">
    <location>
        <begin position="64"/>
        <end position="215"/>
    </location>
</feature>
<feature type="compositionally biased region" description="Polar residues" evidence="1">
    <location>
        <begin position="74"/>
        <end position="86"/>
    </location>
</feature>
<keyword evidence="2" id="KW-1185">Reference proteome</keyword>
<evidence type="ECO:0000256" key="1">
    <source>
        <dbReference type="SAM" id="MobiDB-lite"/>
    </source>
</evidence>
<reference evidence="3" key="1">
    <citation type="submission" date="2025-08" db="UniProtKB">
        <authorList>
            <consortium name="RefSeq"/>
        </authorList>
    </citation>
    <scope>IDENTIFICATION</scope>
</reference>
<evidence type="ECO:0000313" key="3">
    <source>
        <dbReference type="RefSeq" id="XP_007454709.1"/>
    </source>
</evidence>
<dbReference type="GeneID" id="103087177"/>
<feature type="compositionally biased region" description="Basic and acidic residues" evidence="1">
    <location>
        <begin position="99"/>
        <end position="111"/>
    </location>
</feature>
<feature type="compositionally biased region" description="Polar residues" evidence="1">
    <location>
        <begin position="195"/>
        <end position="207"/>
    </location>
</feature>
<dbReference type="Proteomes" id="UP000265300">
    <property type="component" value="Unplaced"/>
</dbReference>
<feature type="non-terminal residue" evidence="3">
    <location>
        <position position="267"/>
    </location>
</feature>
<protein>
    <submittedName>
        <fullName evidence="3">Proline-rich protein HaeIII subfamily 1-like</fullName>
    </submittedName>
</protein>
<organism evidence="2 3">
    <name type="scientific">Lipotes vexillifer</name>
    <name type="common">Yangtze river dolphin</name>
    <dbReference type="NCBI Taxonomy" id="118797"/>
    <lineage>
        <taxon>Eukaryota</taxon>
        <taxon>Metazoa</taxon>
        <taxon>Chordata</taxon>
        <taxon>Craniata</taxon>
        <taxon>Vertebrata</taxon>
        <taxon>Euteleostomi</taxon>
        <taxon>Mammalia</taxon>
        <taxon>Eutheria</taxon>
        <taxon>Laurasiatheria</taxon>
        <taxon>Artiodactyla</taxon>
        <taxon>Whippomorpha</taxon>
        <taxon>Cetacea</taxon>
        <taxon>Odontoceti</taxon>
        <taxon>Lipotidae</taxon>
        <taxon>Lipotes</taxon>
    </lineage>
</organism>